<organism evidence="2">
    <name type="scientific">sediment metagenome</name>
    <dbReference type="NCBI Taxonomy" id="749907"/>
    <lineage>
        <taxon>unclassified sequences</taxon>
        <taxon>metagenomes</taxon>
        <taxon>ecological metagenomes</taxon>
    </lineage>
</organism>
<reference evidence="2" key="1">
    <citation type="submission" date="2010-07" db="EMBL/GenBank/DDBJ databases">
        <authorList>
            <consortium name="CONSOLIDER consortium CSD2007-00005"/>
            <person name="Guazzaroni M.-E."/>
            <person name="Richter M."/>
            <person name="Garcia-Salamanca A."/>
            <person name="Yarza P."/>
            <person name="Ferrer M."/>
        </authorList>
    </citation>
    <scope>NUCLEOTIDE SEQUENCE</scope>
</reference>
<name>D9PIJ8_9ZZZZ</name>
<reference evidence="2" key="2">
    <citation type="journal article" date="2011" name="Microb. Ecol.">
        <title>Taxonomic and Functional Metagenomic Profiling of the Microbial Community in the Anoxic Sediment of a Sub-saline Shallow Lake (Laguna de Carrizo, Central Spain).</title>
        <authorList>
            <person name="Ferrer M."/>
            <person name="Guazzaroni M.E."/>
            <person name="Richter M."/>
            <person name="Garcia-Salamanca A."/>
            <person name="Yarza P."/>
            <person name="Suarez-Suarez A."/>
            <person name="Solano J."/>
            <person name="Alcaide M."/>
            <person name="van Dillewijn P."/>
            <person name="Molina-Henares M.A."/>
            <person name="Lopez-Cortes N."/>
            <person name="Al-Ramahi Y."/>
            <person name="Guerrero C."/>
            <person name="Acosta A."/>
            <person name="de Eugenio L.I."/>
            <person name="Martinez V."/>
            <person name="Marques S."/>
            <person name="Rojo F."/>
            <person name="Santero E."/>
            <person name="Genilloud O."/>
            <person name="Perez-Perez J."/>
            <person name="Rossello-Mora R."/>
            <person name="Ramos J.L."/>
        </authorList>
    </citation>
    <scope>NUCLEOTIDE SEQUENCE</scope>
</reference>
<evidence type="ECO:0000256" key="1">
    <source>
        <dbReference type="SAM" id="MobiDB-lite"/>
    </source>
</evidence>
<sequence>MAGLKTFWPNPPKTIFPSATPATIPTIAIQKGIMGGREREKIRDVTKTADVIGFPCLRVKRASVTMPKPKTTTTNANDRQPKRYTEAKTRGKRA</sequence>
<proteinExistence type="predicted"/>
<feature type="compositionally biased region" description="Basic and acidic residues" evidence="1">
    <location>
        <begin position="79"/>
        <end position="94"/>
    </location>
</feature>
<evidence type="ECO:0000313" key="2">
    <source>
        <dbReference type="EMBL" id="EFK96616.1"/>
    </source>
</evidence>
<accession>D9PIJ8</accession>
<gene>
    <name evidence="2" type="ORF">LDC_1356</name>
</gene>
<dbReference type="EMBL" id="ADZX01000434">
    <property type="protein sequence ID" value="EFK96616.1"/>
    <property type="molecule type" value="Genomic_DNA"/>
</dbReference>
<protein>
    <submittedName>
        <fullName evidence="2">Uncharacterized protein</fullName>
    </submittedName>
</protein>
<dbReference type="AlphaFoldDB" id="D9PIJ8"/>
<comment type="caution">
    <text evidence="2">The sequence shown here is derived from an EMBL/GenBank/DDBJ whole genome shotgun (WGS) entry which is preliminary data.</text>
</comment>
<feature type="region of interest" description="Disordered" evidence="1">
    <location>
        <begin position="63"/>
        <end position="94"/>
    </location>
</feature>